<proteinExistence type="predicted"/>
<evidence type="ECO:0000313" key="2">
    <source>
        <dbReference type="Proteomes" id="UP001165064"/>
    </source>
</evidence>
<sequence length="667" mass="72757">MERRNSMKRRNTGLFSSYKGLLPPSFLLNTNGGMANINSRRGNIPLTFIPPSTKSPLFIYNNDCFDKRSFLSLCSPSHLHGVEEEGALEDDEDGGHGSDMMSVSTARSLPSTLAATDDDLESIRTWLDNERERRSLAGSSMQGSRYYGSVDDGDDDEVDILEEADRLFRNDSYNSSLLKGEEVPQGDEEESEDFEHEVTTVNHETGKLVRYSIPLILTFFLEQVFSVVCLVFVGHLGKEELAAVSMASMTSTIVLAIFEGVSTALDTLCPQAYGAGQFSQVGVHCQRCSLFSLTLFIPAALFWFYSGSILKYVIDSEEVVRLTQLFLRILILGGPPYILFENGKRFLQAQGIFDAGTYILTITAPINVFLNWLLVYSDSCGLGYVGSPIASVINFWLMFILLVMYVIFIDGYECWDGFSAEAFTHWYDLSLLAVPGIVMLLAESLAYEVLTLLASYFGTSALATQSALSSVVSLLYMVPFAVSVASSTRIANFVGSGNIKASKIATHVGVGASLVVASINSAFLLFGSHFIAKLFTDDGEVISLIVGLCPLISIFTLFDGLACMASGILRALALQAIGGTISLIGYYVIAVPMAFLLSFHLDLELVGLWLGNGLGLLLIGLSELYVIYTADWNKIIEAARLRNGDGDAEENIGEDDNGSIEGAHENY</sequence>
<protein>
    <submittedName>
        <fullName evidence="1">Unnamed protein product</fullName>
    </submittedName>
</protein>
<comment type="caution">
    <text evidence="1">The sequence shown here is derived from an EMBL/GenBank/DDBJ whole genome shotgun (WGS) entry which is preliminary data.</text>
</comment>
<name>A0ACB5ST52_AMBMO</name>
<dbReference type="EMBL" id="BSXS01000281">
    <property type="protein sequence ID" value="GME71782.1"/>
    <property type="molecule type" value="Genomic_DNA"/>
</dbReference>
<organism evidence="1 2">
    <name type="scientific">Ambrosiozyma monospora</name>
    <name type="common">Yeast</name>
    <name type="synonym">Endomycopsis monosporus</name>
    <dbReference type="NCBI Taxonomy" id="43982"/>
    <lineage>
        <taxon>Eukaryota</taxon>
        <taxon>Fungi</taxon>
        <taxon>Dikarya</taxon>
        <taxon>Ascomycota</taxon>
        <taxon>Saccharomycotina</taxon>
        <taxon>Pichiomycetes</taxon>
        <taxon>Pichiales</taxon>
        <taxon>Pichiaceae</taxon>
        <taxon>Ambrosiozyma</taxon>
    </lineage>
</organism>
<dbReference type="Proteomes" id="UP001165064">
    <property type="component" value="Unassembled WGS sequence"/>
</dbReference>
<accession>A0ACB5ST52</accession>
<reference evidence="1" key="1">
    <citation type="submission" date="2023-04" db="EMBL/GenBank/DDBJ databases">
        <title>Ambrosiozyma monospora NBRC 10751.</title>
        <authorList>
            <person name="Ichikawa N."/>
            <person name="Sato H."/>
            <person name="Tonouchi N."/>
        </authorList>
    </citation>
    <scope>NUCLEOTIDE SEQUENCE</scope>
    <source>
        <strain evidence="1">NBRC 10751</strain>
    </source>
</reference>
<gene>
    <name evidence="1" type="ORF">Amon02_000071000</name>
</gene>
<evidence type="ECO:0000313" key="1">
    <source>
        <dbReference type="EMBL" id="GME71782.1"/>
    </source>
</evidence>
<keyword evidence="2" id="KW-1185">Reference proteome</keyword>